<dbReference type="InterPro" id="IPR017452">
    <property type="entry name" value="GPCR_Rhodpsn_7TM"/>
</dbReference>
<keyword evidence="14" id="KW-1185">Reference proteome</keyword>
<dbReference type="GO" id="GO:0004930">
    <property type="term" value="F:G protein-coupled receptor activity"/>
    <property type="evidence" value="ECO:0007669"/>
    <property type="project" value="UniProtKB-KW"/>
</dbReference>
<dbReference type="InterPro" id="IPR000276">
    <property type="entry name" value="GPCR_Rhodpsn"/>
</dbReference>
<dbReference type="Proteomes" id="UP001163046">
    <property type="component" value="Unassembled WGS sequence"/>
</dbReference>
<feature type="transmembrane region" description="Helical" evidence="11">
    <location>
        <begin position="259"/>
        <end position="281"/>
    </location>
</feature>
<evidence type="ECO:0000313" key="13">
    <source>
        <dbReference type="EMBL" id="KAJ7371219.1"/>
    </source>
</evidence>
<evidence type="ECO:0000256" key="10">
    <source>
        <dbReference type="SAM" id="MobiDB-lite"/>
    </source>
</evidence>
<evidence type="ECO:0000313" key="14">
    <source>
        <dbReference type="Proteomes" id="UP001163046"/>
    </source>
</evidence>
<reference evidence="13" key="1">
    <citation type="submission" date="2023-01" db="EMBL/GenBank/DDBJ databases">
        <title>Genome assembly of the deep-sea coral Lophelia pertusa.</title>
        <authorList>
            <person name="Herrera S."/>
            <person name="Cordes E."/>
        </authorList>
    </citation>
    <scope>NUCLEOTIDE SEQUENCE</scope>
    <source>
        <strain evidence="13">USNM1676648</strain>
        <tissue evidence="13">Polyp</tissue>
    </source>
</reference>
<dbReference type="PANTHER" id="PTHR24246:SF27">
    <property type="entry name" value="ADENOSINE RECEPTOR, ISOFORM A"/>
    <property type="match status" value="1"/>
</dbReference>
<feature type="region of interest" description="Disordered" evidence="10">
    <location>
        <begin position="448"/>
        <end position="484"/>
    </location>
</feature>
<comment type="subcellular location">
    <subcellularLocation>
        <location evidence="1">Cell membrane</location>
        <topology evidence="1">Multi-pass membrane protein</topology>
    </subcellularLocation>
</comment>
<keyword evidence="7" id="KW-0675">Receptor</keyword>
<evidence type="ECO:0000259" key="12">
    <source>
        <dbReference type="PROSITE" id="PS50262"/>
    </source>
</evidence>
<feature type="transmembrane region" description="Helical" evidence="11">
    <location>
        <begin position="170"/>
        <end position="193"/>
    </location>
</feature>
<feature type="domain" description="G-protein coupled receptors family 1 profile" evidence="12">
    <location>
        <begin position="27"/>
        <end position="279"/>
    </location>
</feature>
<dbReference type="Gene3D" id="1.20.1070.10">
    <property type="entry name" value="Rhodopsin 7-helix transmembrane proteins"/>
    <property type="match status" value="1"/>
</dbReference>
<keyword evidence="8" id="KW-0325">Glycoprotein</keyword>
<feature type="compositionally biased region" description="Polar residues" evidence="10">
    <location>
        <begin position="469"/>
        <end position="484"/>
    </location>
</feature>
<evidence type="ECO:0000256" key="1">
    <source>
        <dbReference type="ARBA" id="ARBA00004651"/>
    </source>
</evidence>
<gene>
    <name evidence="13" type="ORF">OS493_027333</name>
</gene>
<evidence type="ECO:0000256" key="8">
    <source>
        <dbReference type="ARBA" id="ARBA00023180"/>
    </source>
</evidence>
<keyword evidence="9" id="KW-0807">Transducer</keyword>
<evidence type="ECO:0000256" key="2">
    <source>
        <dbReference type="ARBA" id="ARBA00022475"/>
    </source>
</evidence>
<evidence type="ECO:0000256" key="3">
    <source>
        <dbReference type="ARBA" id="ARBA00022692"/>
    </source>
</evidence>
<feature type="compositionally biased region" description="Basic and acidic residues" evidence="10">
    <location>
        <begin position="448"/>
        <end position="468"/>
    </location>
</feature>
<dbReference type="SUPFAM" id="SSF81321">
    <property type="entry name" value="Family A G protein-coupled receptor-like"/>
    <property type="match status" value="1"/>
</dbReference>
<dbReference type="PANTHER" id="PTHR24246">
    <property type="entry name" value="OLFACTORY RECEPTOR AND ADENOSINE RECEPTOR"/>
    <property type="match status" value="1"/>
</dbReference>
<proteinExistence type="predicted"/>
<dbReference type="GO" id="GO:0005886">
    <property type="term" value="C:plasma membrane"/>
    <property type="evidence" value="ECO:0007669"/>
    <property type="project" value="UniProtKB-SubCell"/>
</dbReference>
<comment type="caution">
    <text evidence="13">The sequence shown here is derived from an EMBL/GenBank/DDBJ whole genome shotgun (WGS) entry which is preliminary data.</text>
</comment>
<name>A0A9X0CRV2_9CNID</name>
<keyword evidence="5" id="KW-0297">G-protein coupled receptor</keyword>
<protein>
    <recommendedName>
        <fullName evidence="12">G-protein coupled receptors family 1 profile domain-containing protein</fullName>
    </recommendedName>
</protein>
<feature type="transmembrane region" description="Helical" evidence="11">
    <location>
        <begin position="225"/>
        <end position="247"/>
    </location>
</feature>
<keyword evidence="3 11" id="KW-0812">Transmembrane</keyword>
<feature type="transmembrane region" description="Helical" evidence="11">
    <location>
        <begin position="92"/>
        <end position="116"/>
    </location>
</feature>
<evidence type="ECO:0000256" key="6">
    <source>
        <dbReference type="ARBA" id="ARBA00023136"/>
    </source>
</evidence>
<keyword evidence="2" id="KW-1003">Cell membrane</keyword>
<dbReference type="OrthoDB" id="5977317at2759"/>
<keyword evidence="4 11" id="KW-1133">Transmembrane helix</keyword>
<evidence type="ECO:0000256" key="4">
    <source>
        <dbReference type="ARBA" id="ARBA00022989"/>
    </source>
</evidence>
<dbReference type="PRINTS" id="PR00237">
    <property type="entry name" value="GPCRRHODOPSN"/>
</dbReference>
<feature type="transmembrane region" description="Helical" evidence="11">
    <location>
        <begin position="48"/>
        <end position="72"/>
    </location>
</feature>
<dbReference type="Pfam" id="PF00001">
    <property type="entry name" value="7tm_1"/>
    <property type="match status" value="1"/>
</dbReference>
<dbReference type="PROSITE" id="PS50262">
    <property type="entry name" value="G_PROTEIN_RECEP_F1_2"/>
    <property type="match status" value="1"/>
</dbReference>
<dbReference type="SMART" id="SM01381">
    <property type="entry name" value="7TM_GPCR_Srsx"/>
    <property type="match status" value="1"/>
</dbReference>
<dbReference type="EMBL" id="MU826850">
    <property type="protein sequence ID" value="KAJ7371219.1"/>
    <property type="molecule type" value="Genomic_DNA"/>
</dbReference>
<accession>A0A9X0CRV2</accession>
<feature type="transmembrane region" description="Helical" evidence="11">
    <location>
        <begin position="128"/>
        <end position="150"/>
    </location>
</feature>
<dbReference type="CDD" id="cd00637">
    <property type="entry name" value="7tm_classA_rhodopsin-like"/>
    <property type="match status" value="1"/>
</dbReference>
<evidence type="ECO:0000256" key="11">
    <source>
        <dbReference type="SAM" id="Phobius"/>
    </source>
</evidence>
<evidence type="ECO:0000256" key="9">
    <source>
        <dbReference type="ARBA" id="ARBA00023224"/>
    </source>
</evidence>
<organism evidence="13 14">
    <name type="scientific">Desmophyllum pertusum</name>
    <dbReference type="NCBI Taxonomy" id="174260"/>
    <lineage>
        <taxon>Eukaryota</taxon>
        <taxon>Metazoa</taxon>
        <taxon>Cnidaria</taxon>
        <taxon>Anthozoa</taxon>
        <taxon>Hexacorallia</taxon>
        <taxon>Scleractinia</taxon>
        <taxon>Caryophylliina</taxon>
        <taxon>Caryophylliidae</taxon>
        <taxon>Desmophyllum</taxon>
    </lineage>
</organism>
<dbReference type="AlphaFoldDB" id="A0A9X0CRV2"/>
<evidence type="ECO:0000256" key="7">
    <source>
        <dbReference type="ARBA" id="ARBA00023170"/>
    </source>
</evidence>
<feature type="transmembrane region" description="Helical" evidence="11">
    <location>
        <begin position="12"/>
        <end position="36"/>
    </location>
</feature>
<keyword evidence="6 11" id="KW-0472">Membrane</keyword>
<evidence type="ECO:0000256" key="5">
    <source>
        <dbReference type="ARBA" id="ARBA00023040"/>
    </source>
</evidence>
<sequence length="484" mass="54923">MHPSKPLLTKIIMSVLTAILTSASMLGNGFVLAVIARFKSLRTVPNILIANLAVVDLLNSAVNLPLHLITILEASWYRGKTLAIMNSFLNRVFVALNLASMLAMMVNMYLAIAFDFKYFTWKTKKKALVCVFLIWLFSIVMVMLLSIPLLDINIGDANVSEYRAEIFKQGKHFVAAFMSLFIISGGVLSFLTTRSIKKKKNKRAEMNLPPLQAQARLQSDIKASITIAITIAAYFLSYVPTIVYAVVPGLQKENQAVNWFALIAWYSLYFSSAVNPIIYYLRTKRFRSAFKQFLKDPLGSSDFKEKPNGRGNGKRWNVELMARKVNGARADGRETWGVERDAQQRRQNYPERRNALVILSTENPEAHPCVHQEDEERSEYEIAKEPRLPARALKIQVQNQFERKEKKTEERNEEVPKKRTLEMVSGKQLPSSSRAKVYPLGITEMYKTGHQDKEEGSIYMRGENEKSSKTCTTSDLKLINNSSS</sequence>